<evidence type="ECO:0000313" key="9">
    <source>
        <dbReference type="EMBL" id="KAK1353094.1"/>
    </source>
</evidence>
<dbReference type="Pfam" id="PF02586">
    <property type="entry name" value="SRAP"/>
    <property type="match status" value="1"/>
</dbReference>
<keyword evidence="10" id="KW-1185">Reference proteome</keyword>
<keyword evidence="7" id="KW-0456">Lyase</keyword>
<evidence type="ECO:0000256" key="1">
    <source>
        <dbReference type="ARBA" id="ARBA00008136"/>
    </source>
</evidence>
<keyword evidence="6" id="KW-0238">DNA-binding</keyword>
<dbReference type="Gene3D" id="3.90.1680.10">
    <property type="entry name" value="SOS response associated peptidase-like"/>
    <property type="match status" value="1"/>
</dbReference>
<keyword evidence="5" id="KW-0190">Covalent protein-DNA linkage</keyword>
<evidence type="ECO:0000256" key="4">
    <source>
        <dbReference type="ARBA" id="ARBA00022801"/>
    </source>
</evidence>
<comment type="caution">
    <text evidence="9">The sequence shown here is derived from an EMBL/GenBank/DDBJ whole genome shotgun (WGS) entry which is preliminary data.</text>
</comment>
<organism evidence="9 10">
    <name type="scientific">Heracleum sosnowskyi</name>
    <dbReference type="NCBI Taxonomy" id="360622"/>
    <lineage>
        <taxon>Eukaryota</taxon>
        <taxon>Viridiplantae</taxon>
        <taxon>Streptophyta</taxon>
        <taxon>Embryophyta</taxon>
        <taxon>Tracheophyta</taxon>
        <taxon>Spermatophyta</taxon>
        <taxon>Magnoliopsida</taxon>
        <taxon>eudicotyledons</taxon>
        <taxon>Gunneridae</taxon>
        <taxon>Pentapetalae</taxon>
        <taxon>asterids</taxon>
        <taxon>campanulids</taxon>
        <taxon>Apiales</taxon>
        <taxon>Apiaceae</taxon>
        <taxon>Apioideae</taxon>
        <taxon>apioid superclade</taxon>
        <taxon>Tordylieae</taxon>
        <taxon>Tordyliinae</taxon>
        <taxon>Heracleum</taxon>
    </lineage>
</organism>
<accession>A0AAD8GRC4</accession>
<evidence type="ECO:0000313" key="10">
    <source>
        <dbReference type="Proteomes" id="UP001237642"/>
    </source>
</evidence>
<feature type="region of interest" description="Disordered" evidence="8">
    <location>
        <begin position="278"/>
        <end position="298"/>
    </location>
</feature>
<feature type="region of interest" description="Disordered" evidence="8">
    <location>
        <begin position="327"/>
        <end position="370"/>
    </location>
</feature>
<evidence type="ECO:0000256" key="3">
    <source>
        <dbReference type="ARBA" id="ARBA00022763"/>
    </source>
</evidence>
<dbReference type="GO" id="GO:0016829">
    <property type="term" value="F:lyase activity"/>
    <property type="evidence" value="ECO:0007669"/>
    <property type="project" value="UniProtKB-KW"/>
</dbReference>
<dbReference type="GO" id="GO:0106300">
    <property type="term" value="P:protein-DNA covalent cross-linking repair"/>
    <property type="evidence" value="ECO:0007669"/>
    <property type="project" value="InterPro"/>
</dbReference>
<reference evidence="9" key="1">
    <citation type="submission" date="2023-02" db="EMBL/GenBank/DDBJ databases">
        <title>Genome of toxic invasive species Heracleum sosnowskyi carries increased number of genes despite the absence of recent whole-genome duplications.</title>
        <authorList>
            <person name="Schelkunov M."/>
            <person name="Shtratnikova V."/>
            <person name="Makarenko M."/>
            <person name="Klepikova A."/>
            <person name="Omelchenko D."/>
            <person name="Novikova G."/>
            <person name="Obukhova E."/>
            <person name="Bogdanov V."/>
            <person name="Penin A."/>
            <person name="Logacheva M."/>
        </authorList>
    </citation>
    <scope>NUCLEOTIDE SEQUENCE</scope>
    <source>
        <strain evidence="9">Hsosn_3</strain>
        <tissue evidence="9">Leaf</tissue>
    </source>
</reference>
<evidence type="ECO:0000256" key="5">
    <source>
        <dbReference type="ARBA" id="ARBA00023124"/>
    </source>
</evidence>
<proteinExistence type="inferred from homology"/>
<evidence type="ECO:0000256" key="2">
    <source>
        <dbReference type="ARBA" id="ARBA00022670"/>
    </source>
</evidence>
<protein>
    <submittedName>
        <fullName evidence="9">Embryonic stem cell-specific 5-hydroxymethylcytosine-binding protein</fullName>
    </submittedName>
</protein>
<reference evidence="9" key="2">
    <citation type="submission" date="2023-05" db="EMBL/GenBank/DDBJ databases">
        <authorList>
            <person name="Schelkunov M.I."/>
        </authorList>
    </citation>
    <scope>NUCLEOTIDE SEQUENCE</scope>
    <source>
        <strain evidence="9">Hsosn_3</strain>
        <tissue evidence="9">Leaf</tissue>
    </source>
</reference>
<dbReference type="GO" id="GO:0008233">
    <property type="term" value="F:peptidase activity"/>
    <property type="evidence" value="ECO:0007669"/>
    <property type="project" value="UniProtKB-KW"/>
</dbReference>
<keyword evidence="4" id="KW-0378">Hydrolase</keyword>
<evidence type="ECO:0000256" key="8">
    <source>
        <dbReference type="SAM" id="MobiDB-lite"/>
    </source>
</evidence>
<dbReference type="PANTHER" id="PTHR13604">
    <property type="entry name" value="DC12-RELATED"/>
    <property type="match status" value="1"/>
</dbReference>
<dbReference type="InterPro" id="IPR036590">
    <property type="entry name" value="SRAP-like"/>
</dbReference>
<dbReference type="GO" id="GO:0003697">
    <property type="term" value="F:single-stranded DNA binding"/>
    <property type="evidence" value="ECO:0007669"/>
    <property type="project" value="InterPro"/>
</dbReference>
<sequence>MCGRARCTLRVDDVPRACHLNPHRPLRSVDTHRYRPAYNVSPGSNLPVIRRDNGTNSQGVAIHCMKWGLIPSFTNKTEKPDHYKMFNARSESVTEKASFRRLVPGSRCLVAVEGFYEWKKDGAKKQPYYIHFKDGRPMVFAALYDSWKNVEGEVLYTFTILTTSSSSALAWLHDRMPVILGNTGSTEEWLDGSSSSKFSTVLKPYEEPDLIWYPVTSAMNKPSYDGPECIREIQLKTEEMKPISSFFSKKVCNSDESKPQVTNASRPPMHATPALTLKVEPDTEGNTVDQQPLVDGSNEDVKSNVAQAQLANQGAYQFQLKRDYEQFSAEDKSSVETNHPHSSPAKKKGNLGGSGAGSGQKSLFSYFGKG</sequence>
<gene>
    <name evidence="9" type="ORF">POM88_052932</name>
</gene>
<comment type="similarity">
    <text evidence="1">Belongs to the SOS response-associated peptidase family.</text>
</comment>
<dbReference type="AlphaFoldDB" id="A0AAD8GRC4"/>
<dbReference type="PANTHER" id="PTHR13604:SF0">
    <property type="entry name" value="ABASIC SITE PROCESSING PROTEIN HMCES"/>
    <property type="match status" value="1"/>
</dbReference>
<evidence type="ECO:0000256" key="7">
    <source>
        <dbReference type="ARBA" id="ARBA00023239"/>
    </source>
</evidence>
<dbReference type="EMBL" id="JAUIZM010000014">
    <property type="protein sequence ID" value="KAK1353094.1"/>
    <property type="molecule type" value="Genomic_DNA"/>
</dbReference>
<name>A0AAD8GRC4_9APIA</name>
<dbReference type="InterPro" id="IPR003738">
    <property type="entry name" value="SRAP"/>
</dbReference>
<dbReference type="SUPFAM" id="SSF143081">
    <property type="entry name" value="BB1717-like"/>
    <property type="match status" value="1"/>
</dbReference>
<evidence type="ECO:0000256" key="6">
    <source>
        <dbReference type="ARBA" id="ARBA00023125"/>
    </source>
</evidence>
<dbReference type="Proteomes" id="UP001237642">
    <property type="component" value="Unassembled WGS sequence"/>
</dbReference>
<keyword evidence="3" id="KW-0227">DNA damage</keyword>
<dbReference type="GO" id="GO:0006508">
    <property type="term" value="P:proteolysis"/>
    <property type="evidence" value="ECO:0007669"/>
    <property type="project" value="UniProtKB-KW"/>
</dbReference>
<keyword evidence="2" id="KW-0645">Protease</keyword>